<sequence>MSAFEDAVDEALYQEIDYLIEPEKEDLLDSPAMFHALTSIHELAVEPPGQHINATGNGYDDVEESPLPEISSFLGMSENHFFPEEGGGATYSQTDKDLHYLGLGFLLRYKHVVPGDQEICPSTRGLCPFFFSTLKPGFSLPFQASLCSLLKKLSTLAWNRKDPNWS</sequence>
<dbReference type="EMBL" id="JACDTQ010003814">
    <property type="protein sequence ID" value="KAF5912402.1"/>
    <property type="molecule type" value="Genomic_DNA"/>
</dbReference>
<gene>
    <name evidence="1" type="ORF">HPG69_004072</name>
</gene>
<organism evidence="1 2">
    <name type="scientific">Diceros bicornis minor</name>
    <name type="common">South-central black rhinoceros</name>
    <dbReference type="NCBI Taxonomy" id="77932"/>
    <lineage>
        <taxon>Eukaryota</taxon>
        <taxon>Metazoa</taxon>
        <taxon>Chordata</taxon>
        <taxon>Craniata</taxon>
        <taxon>Vertebrata</taxon>
        <taxon>Euteleostomi</taxon>
        <taxon>Mammalia</taxon>
        <taxon>Eutheria</taxon>
        <taxon>Laurasiatheria</taxon>
        <taxon>Perissodactyla</taxon>
        <taxon>Rhinocerotidae</taxon>
        <taxon>Diceros</taxon>
    </lineage>
</organism>
<evidence type="ECO:0000313" key="1">
    <source>
        <dbReference type="EMBL" id="KAF5912402.1"/>
    </source>
</evidence>
<reference evidence="1 2" key="1">
    <citation type="journal article" date="2020" name="Mol. Biol. Evol.">
        <title>Interspecific Gene Flow and the Evolution of Specialization in Black and White Rhinoceros.</title>
        <authorList>
            <person name="Moodley Y."/>
            <person name="Westbury M.V."/>
            <person name="Russo I.M."/>
            <person name="Gopalakrishnan S."/>
            <person name="Rakotoarivelo A."/>
            <person name="Olsen R.A."/>
            <person name="Prost S."/>
            <person name="Tunstall T."/>
            <person name="Ryder O.A."/>
            <person name="Dalen L."/>
            <person name="Bruford M.W."/>
        </authorList>
    </citation>
    <scope>NUCLEOTIDE SEQUENCE [LARGE SCALE GENOMIC DNA]</scope>
    <source>
        <strain evidence="1">SBR-YM</strain>
        <tissue evidence="1">Skin</tissue>
    </source>
</reference>
<proteinExistence type="predicted"/>
<name>A0A7J7E9A8_DICBM</name>
<evidence type="ECO:0000313" key="2">
    <source>
        <dbReference type="Proteomes" id="UP000551758"/>
    </source>
</evidence>
<dbReference type="AlphaFoldDB" id="A0A7J7E9A8"/>
<accession>A0A7J7E9A8</accession>
<comment type="caution">
    <text evidence="1">The sequence shown here is derived from an EMBL/GenBank/DDBJ whole genome shotgun (WGS) entry which is preliminary data.</text>
</comment>
<keyword evidence="2" id="KW-1185">Reference proteome</keyword>
<protein>
    <submittedName>
        <fullName evidence="1">Uncharacterized protein</fullName>
    </submittedName>
</protein>
<dbReference type="Proteomes" id="UP000551758">
    <property type="component" value="Unassembled WGS sequence"/>
</dbReference>